<dbReference type="GO" id="GO:0015035">
    <property type="term" value="F:protein-disulfide reductase activity"/>
    <property type="evidence" value="ECO:0007669"/>
    <property type="project" value="UniProtKB-UniRule"/>
</dbReference>
<dbReference type="GeneID" id="92927769"/>
<comment type="similarity">
    <text evidence="1 7">Belongs to the thioredoxin family.</text>
</comment>
<evidence type="ECO:0000256" key="4">
    <source>
        <dbReference type="ARBA" id="ARBA00023157"/>
    </source>
</evidence>
<dbReference type="InterPro" id="IPR013766">
    <property type="entry name" value="Thioredoxin_domain"/>
</dbReference>
<dbReference type="InterPro" id="IPR036249">
    <property type="entry name" value="Thioredoxin-like_sf"/>
</dbReference>
<evidence type="ECO:0000256" key="1">
    <source>
        <dbReference type="ARBA" id="ARBA00008987"/>
    </source>
</evidence>
<dbReference type="PANTHER" id="PTHR45663">
    <property type="entry name" value="GEO12009P1"/>
    <property type="match status" value="1"/>
</dbReference>
<feature type="domain" description="Thioredoxin" evidence="10">
    <location>
        <begin position="1"/>
        <end position="103"/>
    </location>
</feature>
<gene>
    <name evidence="11" type="ORF">BC742_2766</name>
</gene>
<proteinExistence type="inferred from homology"/>
<accession>A0A495VIW5</accession>
<evidence type="ECO:0000313" key="12">
    <source>
        <dbReference type="Proteomes" id="UP000269493"/>
    </source>
</evidence>
<dbReference type="PANTHER" id="PTHR45663:SF11">
    <property type="entry name" value="GEO12009P1"/>
    <property type="match status" value="1"/>
</dbReference>
<feature type="site" description="Contributes to redox potential value" evidence="8">
    <location>
        <position position="31"/>
    </location>
</feature>
<sequence length="103" mass="11884">MLSQITDENYKEILKSDKLVIIDVYATWCKPCSVIAPILDKLSEEYSEKVLIGKYNIEDEVELCEKYNILSIPTLLFFRNGKMIDKCIGSFVTSTIREKINNL</sequence>
<organism evidence="11 12">
    <name type="scientific">Coprobacter fastidiosus NSB1 = JCM 33896</name>
    <dbReference type="NCBI Taxonomy" id="1349822"/>
    <lineage>
        <taxon>Bacteria</taxon>
        <taxon>Pseudomonadati</taxon>
        <taxon>Bacteroidota</taxon>
        <taxon>Bacteroidia</taxon>
        <taxon>Bacteroidales</taxon>
        <taxon>Barnesiellaceae</taxon>
        <taxon>Coprobacter</taxon>
    </lineage>
</organism>
<dbReference type="GO" id="GO:0045454">
    <property type="term" value="P:cell redox homeostasis"/>
    <property type="evidence" value="ECO:0007669"/>
    <property type="project" value="TreeGrafter"/>
</dbReference>
<dbReference type="PROSITE" id="PS51352">
    <property type="entry name" value="THIOREDOXIN_2"/>
    <property type="match status" value="1"/>
</dbReference>
<evidence type="ECO:0000259" key="10">
    <source>
        <dbReference type="PROSITE" id="PS51352"/>
    </source>
</evidence>
<dbReference type="GO" id="GO:0005829">
    <property type="term" value="C:cytosol"/>
    <property type="evidence" value="ECO:0007669"/>
    <property type="project" value="TreeGrafter"/>
</dbReference>
<dbReference type="PRINTS" id="PR00421">
    <property type="entry name" value="THIOREDOXIN"/>
</dbReference>
<name>A0A495VIW5_9BACT</name>
<feature type="disulfide bond" description="Redox-active" evidence="9">
    <location>
        <begin position="29"/>
        <end position="32"/>
    </location>
</feature>
<evidence type="ECO:0000256" key="9">
    <source>
        <dbReference type="PIRSR" id="PIRSR000077-4"/>
    </source>
</evidence>
<dbReference type="NCBIfam" id="TIGR01068">
    <property type="entry name" value="thioredoxin"/>
    <property type="match status" value="1"/>
</dbReference>
<evidence type="ECO:0000256" key="8">
    <source>
        <dbReference type="PIRSR" id="PIRSR000077-1"/>
    </source>
</evidence>
<evidence type="ECO:0000256" key="7">
    <source>
        <dbReference type="PIRNR" id="PIRNR000077"/>
    </source>
</evidence>
<dbReference type="InterPro" id="IPR005746">
    <property type="entry name" value="Thioredoxin"/>
</dbReference>
<protein>
    <recommendedName>
        <fullName evidence="6 7">Thioredoxin</fullName>
    </recommendedName>
</protein>
<dbReference type="AlphaFoldDB" id="A0A495VIW5"/>
<dbReference type="OrthoDB" id="9790390at2"/>
<feature type="active site" description="Nucleophile" evidence="8">
    <location>
        <position position="29"/>
    </location>
</feature>
<dbReference type="CDD" id="cd02947">
    <property type="entry name" value="TRX_family"/>
    <property type="match status" value="1"/>
</dbReference>
<evidence type="ECO:0000256" key="6">
    <source>
        <dbReference type="NCBIfam" id="TIGR01068"/>
    </source>
</evidence>
<comment type="caution">
    <text evidence="11">The sequence shown here is derived from an EMBL/GenBank/DDBJ whole genome shotgun (WGS) entry which is preliminary data.</text>
</comment>
<dbReference type="SUPFAM" id="SSF52833">
    <property type="entry name" value="Thioredoxin-like"/>
    <property type="match status" value="1"/>
</dbReference>
<keyword evidence="12" id="KW-1185">Reference proteome</keyword>
<feature type="site" description="Deprotonates C-terminal active site Cys" evidence="8">
    <location>
        <position position="23"/>
    </location>
</feature>
<dbReference type="RefSeq" id="WP_022601375.1">
    <property type="nucleotide sequence ID" value="NZ_KI440801.1"/>
</dbReference>
<evidence type="ECO:0000256" key="3">
    <source>
        <dbReference type="ARBA" id="ARBA00022982"/>
    </source>
</evidence>
<dbReference type="Gene3D" id="3.40.30.10">
    <property type="entry name" value="Glutaredoxin"/>
    <property type="match status" value="1"/>
</dbReference>
<dbReference type="EMBL" id="RBXN01000014">
    <property type="protein sequence ID" value="RKT49224.1"/>
    <property type="molecule type" value="Genomic_DNA"/>
</dbReference>
<feature type="active site" description="Nucleophile" evidence="8">
    <location>
        <position position="32"/>
    </location>
</feature>
<keyword evidence="3" id="KW-0249">Electron transport</keyword>
<dbReference type="PIRSF" id="PIRSF000077">
    <property type="entry name" value="Thioredoxin"/>
    <property type="match status" value="1"/>
</dbReference>
<evidence type="ECO:0000256" key="5">
    <source>
        <dbReference type="ARBA" id="ARBA00023284"/>
    </source>
</evidence>
<evidence type="ECO:0000256" key="2">
    <source>
        <dbReference type="ARBA" id="ARBA00022448"/>
    </source>
</evidence>
<reference evidence="11 12" key="1">
    <citation type="submission" date="2018-10" db="EMBL/GenBank/DDBJ databases">
        <title>Genomic Encyclopedia of Archaeal and Bacterial Type Strains, Phase II (KMG-II): from individual species to whole genera.</title>
        <authorList>
            <person name="Goeker M."/>
        </authorList>
    </citation>
    <scope>NUCLEOTIDE SEQUENCE [LARGE SCALE GENOMIC DNA]</scope>
    <source>
        <strain evidence="11 12">NSB1</strain>
    </source>
</reference>
<dbReference type="Pfam" id="PF00085">
    <property type="entry name" value="Thioredoxin"/>
    <property type="match status" value="1"/>
</dbReference>
<keyword evidence="4 9" id="KW-1015">Disulfide bond</keyword>
<keyword evidence="2" id="KW-0813">Transport</keyword>
<dbReference type="Proteomes" id="UP000269493">
    <property type="component" value="Unassembled WGS sequence"/>
</dbReference>
<feature type="site" description="Contributes to redox potential value" evidence="8">
    <location>
        <position position="30"/>
    </location>
</feature>
<keyword evidence="5 9" id="KW-0676">Redox-active center</keyword>
<evidence type="ECO:0000313" key="11">
    <source>
        <dbReference type="EMBL" id="RKT49224.1"/>
    </source>
</evidence>